<dbReference type="OrthoDB" id="65740at2759"/>
<dbReference type="InterPro" id="IPR013201">
    <property type="entry name" value="Prot_inhib_I29"/>
</dbReference>
<feature type="domain" description="Cathepsin propeptide inhibitor" evidence="1">
    <location>
        <begin position="37"/>
        <end position="93"/>
    </location>
</feature>
<dbReference type="SMART" id="SM00848">
    <property type="entry name" value="Inhibitor_I29"/>
    <property type="match status" value="1"/>
</dbReference>
<dbReference type="GO" id="GO:0006508">
    <property type="term" value="P:proteolysis"/>
    <property type="evidence" value="ECO:0007669"/>
    <property type="project" value="UniProtKB-KW"/>
</dbReference>
<dbReference type="Gene3D" id="3.90.70.10">
    <property type="entry name" value="Cysteine proteinases"/>
    <property type="match status" value="1"/>
</dbReference>
<evidence type="ECO:0000313" key="3">
    <source>
        <dbReference type="Proteomes" id="UP000582182"/>
    </source>
</evidence>
<reference evidence="2 3" key="1">
    <citation type="submission" date="2019-09" db="EMBL/GenBank/DDBJ databases">
        <title>Bird 10,000 Genomes (B10K) Project - Family phase.</title>
        <authorList>
            <person name="Zhang G."/>
        </authorList>
    </citation>
    <scope>NUCLEOTIDE SEQUENCE [LARGE SCALE GENOMIC DNA]</scope>
    <source>
        <strain evidence="2">B10K-DU-029-46</strain>
    </source>
</reference>
<evidence type="ECO:0000259" key="1">
    <source>
        <dbReference type="SMART" id="SM00848"/>
    </source>
</evidence>
<organism evidence="2 3">
    <name type="scientific">Turnix velox</name>
    <name type="common">Little buttonquail</name>
    <dbReference type="NCBI Taxonomy" id="2529409"/>
    <lineage>
        <taxon>Eukaryota</taxon>
        <taxon>Metazoa</taxon>
        <taxon>Chordata</taxon>
        <taxon>Craniata</taxon>
        <taxon>Vertebrata</taxon>
        <taxon>Euteleostomi</taxon>
        <taxon>Archelosauria</taxon>
        <taxon>Archosauria</taxon>
        <taxon>Dinosauria</taxon>
        <taxon>Saurischia</taxon>
        <taxon>Theropoda</taxon>
        <taxon>Coelurosauria</taxon>
        <taxon>Aves</taxon>
        <taxon>Neognathae</taxon>
        <taxon>Neoaves</taxon>
        <taxon>Charadriiformes</taxon>
        <taxon>Turnicidae</taxon>
        <taxon>Turnix</taxon>
    </lineage>
</organism>
<dbReference type="InterPro" id="IPR038765">
    <property type="entry name" value="Papain-like_cys_pep_sf"/>
</dbReference>
<keyword evidence="3" id="KW-1185">Reference proteome</keyword>
<dbReference type="Proteomes" id="UP000582182">
    <property type="component" value="Unassembled WGS sequence"/>
</dbReference>
<proteinExistence type="predicted"/>
<accession>A0A7L3LHB6</accession>
<name>A0A7L3LHB6_9CHAR</name>
<dbReference type="GO" id="GO:0008233">
    <property type="term" value="F:peptidase activity"/>
    <property type="evidence" value="ECO:0007669"/>
    <property type="project" value="UniProtKB-KW"/>
</dbReference>
<comment type="caution">
    <text evidence="2">The sequence shown here is derived from an EMBL/GenBank/DDBJ whole genome shotgun (WGS) entry which is preliminary data.</text>
</comment>
<sequence>ETKKCRDLPGSSAEHRVMANPMEDLVGQHQPWSHQVFHEYRGRLGRRYSSARELEHRQSIFLHNMRFVHSRNRAALSYTLALNHLADRTPQEVSALRGRRWTGENNQGLPFPTHLYSGLILPESLDWRMYG</sequence>
<gene>
    <name evidence="2" type="ORF">TURVEL_R09078</name>
</gene>
<feature type="non-terminal residue" evidence="2">
    <location>
        <position position="1"/>
    </location>
</feature>
<dbReference type="EMBL" id="VZTY01017867">
    <property type="protein sequence ID" value="NXU53404.1"/>
    <property type="molecule type" value="Genomic_DNA"/>
</dbReference>
<dbReference type="Pfam" id="PF08246">
    <property type="entry name" value="Inhibitor_I29"/>
    <property type="match status" value="1"/>
</dbReference>
<protein>
    <submittedName>
        <fullName evidence="2">ALEUL protease</fullName>
    </submittedName>
</protein>
<keyword evidence="2" id="KW-0378">Hydrolase</keyword>
<dbReference type="AlphaFoldDB" id="A0A7L3LHB6"/>
<evidence type="ECO:0000313" key="2">
    <source>
        <dbReference type="EMBL" id="NXU53404.1"/>
    </source>
</evidence>
<dbReference type="SUPFAM" id="SSF54001">
    <property type="entry name" value="Cysteine proteinases"/>
    <property type="match status" value="1"/>
</dbReference>
<keyword evidence="2" id="KW-0645">Protease</keyword>
<feature type="non-terminal residue" evidence="2">
    <location>
        <position position="131"/>
    </location>
</feature>